<dbReference type="InterPro" id="IPR036390">
    <property type="entry name" value="WH_DNA-bd_sf"/>
</dbReference>
<feature type="transmembrane region" description="Helical" evidence="11">
    <location>
        <begin position="135"/>
        <end position="156"/>
    </location>
</feature>
<dbReference type="GO" id="GO:0016020">
    <property type="term" value="C:membrane"/>
    <property type="evidence" value="ECO:0007669"/>
    <property type="project" value="UniProtKB-SubCell"/>
</dbReference>
<feature type="binding site" evidence="9">
    <location>
        <begin position="490"/>
        <end position="497"/>
    </location>
    <ligand>
        <name>ATP</name>
        <dbReference type="ChEBI" id="CHEBI:30616"/>
    </ligand>
</feature>
<keyword evidence="11" id="KW-1133">Transmembrane helix</keyword>
<dbReference type="InterPro" id="IPR002543">
    <property type="entry name" value="FtsK_dom"/>
</dbReference>
<evidence type="ECO:0000313" key="14">
    <source>
        <dbReference type="Proteomes" id="UP000501830"/>
    </source>
</evidence>
<dbReference type="PANTHER" id="PTHR22683:SF41">
    <property type="entry name" value="DNA TRANSLOCASE FTSK"/>
    <property type="match status" value="1"/>
</dbReference>
<evidence type="ECO:0000256" key="10">
    <source>
        <dbReference type="SAM" id="MobiDB-lite"/>
    </source>
</evidence>
<keyword evidence="11" id="KW-0812">Transmembrane</keyword>
<dbReference type="PANTHER" id="PTHR22683">
    <property type="entry name" value="SPORULATION PROTEIN RELATED"/>
    <property type="match status" value="1"/>
</dbReference>
<keyword evidence="11" id="KW-0472">Membrane</keyword>
<evidence type="ECO:0000256" key="7">
    <source>
        <dbReference type="ARBA" id="ARBA00023125"/>
    </source>
</evidence>
<sequence length="816" mass="90070">MARPKNTKSKPTNKRKKNTNKLSHELIGLLFIFAAVLGLSNLGFMGILLANFFRFFFGEIYQVPLALFGIFGLYLLIMGREPRIKKRTITASALSLTGFMLILHANTFQHVMASEGSVFQVTLMRFLADMRAGLISGNMGGGMIGAAVYSVSHFLFSQWGTYALAVLFVFLSLCILFGFTIKDIMDQVRKGFATIAASFQRVFSPVFERVKVYFADKSVKESASESSVIVENHEQHHFLEDEAPIETVKNDWLSKAKNRIKKTVETDTDSEGDTASEKEAVQLTIDSYQGDDDLAKYMEDKKAPTQVPESEIKQDGEPEDDAESVLEFEIKAETENHDYHLPPVTLLKELPPVDQSSEYSIIEKNVKKLEDTFASFGVDAKVRKANLGPAVTKYEIQPAVGVKVSKIVNLADDLALALAAKDIRIEAPIPGKSFIGIEVPNTEVSTVSFRSVIDRTHSSDKLLEVPLGRDISGAIQYADLTKMPHLLIAGATGSGKSVSINGIIISILLKAKPNEVKMMMIDPKKVELNVYNGIPHLLTPVVTNPRKAAQALHKVVAEMERRYELFAGTGMRNIDGYNELILEYNVEKGENNPTLPYIVVIVDELADLMMVASNEVEDAITRLAQMARAAGIHMILATQRPSVDVITGIIKANVPSRMAFAVSSSIDSRTILDGAGAEKLLGRGDMLYRPMGENKPKRVQGAYLSDSEVESIVSFVKEQQEPNYSEEMMKLDAAPVQSDEPEDEFFQPALEFIVEEDAASISKLQRKFRIGYNRAARIIDDMEARGYVGPADGSKPRKVNVNAEMLGQSSGIDDDV</sequence>
<keyword evidence="6 9" id="KW-0067">ATP-binding</keyword>
<evidence type="ECO:0000313" key="13">
    <source>
        <dbReference type="EMBL" id="QIK52509.1"/>
    </source>
</evidence>
<evidence type="ECO:0000259" key="12">
    <source>
        <dbReference type="PROSITE" id="PS50901"/>
    </source>
</evidence>
<evidence type="ECO:0000256" key="5">
    <source>
        <dbReference type="ARBA" id="ARBA00022829"/>
    </source>
</evidence>
<dbReference type="GeneID" id="94553793"/>
<evidence type="ECO:0000256" key="3">
    <source>
        <dbReference type="ARBA" id="ARBA00020887"/>
    </source>
</evidence>
<protein>
    <recommendedName>
        <fullName evidence="3">DNA translocase FtsK</fullName>
    </recommendedName>
</protein>
<dbReference type="AlphaFoldDB" id="A0A6G7WJT9"/>
<dbReference type="InterPro" id="IPR018541">
    <property type="entry name" value="Ftsk_gamma"/>
</dbReference>
<proteinExistence type="inferred from homology"/>
<evidence type="ECO:0000256" key="6">
    <source>
        <dbReference type="ARBA" id="ARBA00022840"/>
    </source>
</evidence>
<dbReference type="SMART" id="SM00843">
    <property type="entry name" value="Ftsk_gamma"/>
    <property type="match status" value="1"/>
</dbReference>
<feature type="transmembrane region" description="Helical" evidence="11">
    <location>
        <begin position="89"/>
        <end position="105"/>
    </location>
</feature>
<comment type="subunit">
    <text evidence="8">Homohexamer. Forms a ring that surrounds DNA.</text>
</comment>
<dbReference type="Gene3D" id="3.30.980.40">
    <property type="match status" value="1"/>
</dbReference>
<dbReference type="InterPro" id="IPR036388">
    <property type="entry name" value="WH-like_DNA-bd_sf"/>
</dbReference>
<dbReference type="GO" id="GO:0003677">
    <property type="term" value="F:DNA binding"/>
    <property type="evidence" value="ECO:0007669"/>
    <property type="project" value="UniProtKB-KW"/>
</dbReference>
<keyword evidence="5" id="KW-0159">Chromosome partition</keyword>
<organism evidence="13 14">
    <name type="scientific">Jeotgalibaca porci</name>
    <dbReference type="NCBI Taxonomy" id="1868793"/>
    <lineage>
        <taxon>Bacteria</taxon>
        <taxon>Bacillati</taxon>
        <taxon>Bacillota</taxon>
        <taxon>Bacilli</taxon>
        <taxon>Lactobacillales</taxon>
        <taxon>Carnobacteriaceae</taxon>
        <taxon>Jeotgalibaca</taxon>
    </lineage>
</organism>
<evidence type="ECO:0000256" key="9">
    <source>
        <dbReference type="PROSITE-ProRule" id="PRU00289"/>
    </source>
</evidence>
<evidence type="ECO:0000256" key="1">
    <source>
        <dbReference type="ARBA" id="ARBA00004141"/>
    </source>
</evidence>
<accession>A0A6G7WJT9</accession>
<reference evidence="13 14" key="1">
    <citation type="journal article" date="2017" name="Int. J. Syst. Evol. Microbiol.">
        <title>Jeotgalibaca porci sp. nov. and Jeotgalibaca arthritidis sp. nov., isolated from pigs, and emended description of the genus Jeotgalibaca.</title>
        <authorList>
            <person name="Zamora L."/>
            <person name="Perez-Sancho M."/>
            <person name="Dominguez L."/>
            <person name="Fernandez-Garayzabal J.F."/>
            <person name="Vela A.I."/>
        </authorList>
    </citation>
    <scope>NUCLEOTIDE SEQUENCE [LARGE SCALE GENOMIC DNA]</scope>
    <source>
        <strain evidence="13 14">CCUG 69148</strain>
    </source>
</reference>
<dbReference type="InterPro" id="IPR027417">
    <property type="entry name" value="P-loop_NTPase"/>
</dbReference>
<dbReference type="Pfam" id="PF01580">
    <property type="entry name" value="FtsK_SpoIIIE"/>
    <property type="match status" value="1"/>
</dbReference>
<dbReference type="SMART" id="SM00382">
    <property type="entry name" value="AAA"/>
    <property type="match status" value="1"/>
</dbReference>
<name>A0A6G7WJT9_9LACT</name>
<dbReference type="InterPro" id="IPR003593">
    <property type="entry name" value="AAA+_ATPase"/>
</dbReference>
<dbReference type="Gene3D" id="3.40.50.300">
    <property type="entry name" value="P-loop containing nucleotide triphosphate hydrolases"/>
    <property type="match status" value="1"/>
</dbReference>
<dbReference type="InterPro" id="IPR041027">
    <property type="entry name" value="FtsK_alpha"/>
</dbReference>
<dbReference type="Pfam" id="PF09397">
    <property type="entry name" value="FtsK_gamma"/>
    <property type="match status" value="1"/>
</dbReference>
<dbReference type="Pfam" id="PF17854">
    <property type="entry name" value="FtsK_alpha"/>
    <property type="match status" value="1"/>
</dbReference>
<dbReference type="SUPFAM" id="SSF46785">
    <property type="entry name" value="Winged helix' DNA-binding domain"/>
    <property type="match status" value="1"/>
</dbReference>
<feature type="transmembrane region" description="Helical" evidence="11">
    <location>
        <begin position="60"/>
        <end position="77"/>
    </location>
</feature>
<dbReference type="PROSITE" id="PS50901">
    <property type="entry name" value="FTSK"/>
    <property type="match status" value="1"/>
</dbReference>
<evidence type="ECO:0000256" key="4">
    <source>
        <dbReference type="ARBA" id="ARBA00022741"/>
    </source>
</evidence>
<evidence type="ECO:0000256" key="8">
    <source>
        <dbReference type="ARBA" id="ARBA00025923"/>
    </source>
</evidence>
<dbReference type="GO" id="GO:0005524">
    <property type="term" value="F:ATP binding"/>
    <property type="evidence" value="ECO:0007669"/>
    <property type="project" value="UniProtKB-UniRule"/>
</dbReference>
<dbReference type="Proteomes" id="UP000501830">
    <property type="component" value="Chromosome"/>
</dbReference>
<evidence type="ECO:0000256" key="11">
    <source>
        <dbReference type="SAM" id="Phobius"/>
    </source>
</evidence>
<keyword evidence="4 9" id="KW-0547">Nucleotide-binding</keyword>
<feature type="domain" description="FtsK" evidence="12">
    <location>
        <begin position="472"/>
        <end position="669"/>
    </location>
</feature>
<dbReference type="SUPFAM" id="SSF52540">
    <property type="entry name" value="P-loop containing nucleoside triphosphate hydrolases"/>
    <property type="match status" value="1"/>
</dbReference>
<gene>
    <name evidence="13" type="ORF">G7058_10890</name>
</gene>
<comment type="similarity">
    <text evidence="2">Belongs to the FtsK/SpoIIIE/SftA family.</text>
</comment>
<dbReference type="RefSeq" id="WP_166063541.1">
    <property type="nucleotide sequence ID" value="NZ_CP049889.1"/>
</dbReference>
<dbReference type="CDD" id="cd01127">
    <property type="entry name" value="TrwB_TraG_TraD_VirD4"/>
    <property type="match status" value="1"/>
</dbReference>
<dbReference type="InterPro" id="IPR050206">
    <property type="entry name" value="FtsK/SpoIIIE/SftA"/>
</dbReference>
<feature type="transmembrane region" description="Helical" evidence="11">
    <location>
        <begin position="162"/>
        <end position="181"/>
    </location>
</feature>
<dbReference type="GO" id="GO:0007059">
    <property type="term" value="P:chromosome segregation"/>
    <property type="evidence" value="ECO:0007669"/>
    <property type="project" value="UniProtKB-KW"/>
</dbReference>
<feature type="region of interest" description="Disordered" evidence="10">
    <location>
        <begin position="300"/>
        <end position="321"/>
    </location>
</feature>
<keyword evidence="7" id="KW-0238">DNA-binding</keyword>
<comment type="subcellular location">
    <subcellularLocation>
        <location evidence="1">Membrane</location>
        <topology evidence="1">Multi-pass membrane protein</topology>
    </subcellularLocation>
</comment>
<dbReference type="KEGG" id="jpo:G7058_10890"/>
<dbReference type="EMBL" id="CP049889">
    <property type="protein sequence ID" value="QIK52509.1"/>
    <property type="molecule type" value="Genomic_DNA"/>
</dbReference>
<dbReference type="Gene3D" id="1.10.10.10">
    <property type="entry name" value="Winged helix-like DNA-binding domain superfamily/Winged helix DNA-binding domain"/>
    <property type="match status" value="1"/>
</dbReference>
<evidence type="ECO:0000256" key="2">
    <source>
        <dbReference type="ARBA" id="ARBA00006474"/>
    </source>
</evidence>
<keyword evidence="14" id="KW-1185">Reference proteome</keyword>
<feature type="transmembrane region" description="Helical" evidence="11">
    <location>
        <begin position="26"/>
        <end position="48"/>
    </location>
</feature>